<evidence type="ECO:0000313" key="2">
    <source>
        <dbReference type="EMBL" id="RRB07647.1"/>
    </source>
</evidence>
<comment type="caution">
    <text evidence="2">The sequence shown here is derived from an EMBL/GenBank/DDBJ whole genome shotgun (WGS) entry which is preliminary data.</text>
</comment>
<accession>A0A3P1C2W0</accession>
<sequence>MSLPTNNGTIAPLLVGKVGDVGRNAADNRLFINAILWINRSRAPWRDLSLRFDPWNTVYRRFRRWAKKGVWKTILNELQEPDLDWIMIDSTIVRAHQHAAGPKKRTRSRMFRPSVEGWTTKIHATVDALGNPLRIIINRGPTG</sequence>
<reference evidence="2 3" key="1">
    <citation type="submission" date="2018-11" db="EMBL/GenBank/DDBJ databases">
        <authorList>
            <person name="Zhou Z."/>
            <person name="Wang G."/>
        </authorList>
    </citation>
    <scope>NUCLEOTIDE SEQUENCE [LARGE SCALE GENOMIC DNA]</scope>
    <source>
        <strain evidence="2 3">KCTC52004</strain>
    </source>
</reference>
<dbReference type="InterPro" id="IPR025161">
    <property type="entry name" value="IS402-like_dom"/>
</dbReference>
<dbReference type="Pfam" id="PF13340">
    <property type="entry name" value="DUF4096"/>
    <property type="match status" value="1"/>
</dbReference>
<dbReference type="RefSeq" id="WP_124872922.1">
    <property type="nucleotide sequence ID" value="NZ_RQJO01000007.1"/>
</dbReference>
<proteinExistence type="predicted"/>
<evidence type="ECO:0000259" key="1">
    <source>
        <dbReference type="Pfam" id="PF13340"/>
    </source>
</evidence>
<keyword evidence="3" id="KW-1185">Reference proteome</keyword>
<feature type="domain" description="Insertion element IS402-like" evidence="1">
    <location>
        <begin position="10"/>
        <end position="74"/>
    </location>
</feature>
<gene>
    <name evidence="2" type="ORF">EHT25_07690</name>
</gene>
<dbReference type="InterPro" id="IPR052909">
    <property type="entry name" value="Transposase_6_like"/>
</dbReference>
<organism evidence="2 3">
    <name type="scientific">Larkinella rosea</name>
    <dbReference type="NCBI Taxonomy" id="2025312"/>
    <lineage>
        <taxon>Bacteria</taxon>
        <taxon>Pseudomonadati</taxon>
        <taxon>Bacteroidota</taxon>
        <taxon>Cytophagia</taxon>
        <taxon>Cytophagales</taxon>
        <taxon>Spirosomataceae</taxon>
        <taxon>Larkinella</taxon>
    </lineage>
</organism>
<dbReference type="PANTHER" id="PTHR46637">
    <property type="entry name" value="TIS1421-TRANSPOSASE PROTEIN A"/>
    <property type="match status" value="1"/>
</dbReference>
<name>A0A3P1C2W0_9BACT</name>
<dbReference type="PANTHER" id="PTHR46637:SF1">
    <property type="entry name" value="BLL5188 PROTEIN"/>
    <property type="match status" value="1"/>
</dbReference>
<dbReference type="OrthoDB" id="192297at2"/>
<dbReference type="Proteomes" id="UP000271925">
    <property type="component" value="Unassembled WGS sequence"/>
</dbReference>
<dbReference type="EMBL" id="RQJO01000007">
    <property type="protein sequence ID" value="RRB07647.1"/>
    <property type="molecule type" value="Genomic_DNA"/>
</dbReference>
<evidence type="ECO:0000313" key="3">
    <source>
        <dbReference type="Proteomes" id="UP000271925"/>
    </source>
</evidence>
<dbReference type="NCBIfam" id="NF033580">
    <property type="entry name" value="transpos_IS5_3"/>
    <property type="match status" value="1"/>
</dbReference>
<dbReference type="AlphaFoldDB" id="A0A3P1C2W0"/>
<protein>
    <submittedName>
        <fullName evidence="2">IS5 family transposase</fullName>
    </submittedName>
</protein>